<reference evidence="1" key="1">
    <citation type="journal article" date="2020" name="Stud. Mycol.">
        <title>101 Dothideomycetes genomes: a test case for predicting lifestyles and emergence of pathogens.</title>
        <authorList>
            <person name="Haridas S."/>
            <person name="Albert R."/>
            <person name="Binder M."/>
            <person name="Bloem J."/>
            <person name="Labutti K."/>
            <person name="Salamov A."/>
            <person name="Andreopoulos B."/>
            <person name="Baker S."/>
            <person name="Barry K."/>
            <person name="Bills G."/>
            <person name="Bluhm B."/>
            <person name="Cannon C."/>
            <person name="Castanera R."/>
            <person name="Culley D."/>
            <person name="Daum C."/>
            <person name="Ezra D."/>
            <person name="Gonzalez J."/>
            <person name="Henrissat B."/>
            <person name="Kuo A."/>
            <person name="Liang C."/>
            <person name="Lipzen A."/>
            <person name="Lutzoni F."/>
            <person name="Magnuson J."/>
            <person name="Mondo S."/>
            <person name="Nolan M."/>
            <person name="Ohm R."/>
            <person name="Pangilinan J."/>
            <person name="Park H.-J."/>
            <person name="Ramirez L."/>
            <person name="Alfaro M."/>
            <person name="Sun H."/>
            <person name="Tritt A."/>
            <person name="Yoshinaga Y."/>
            <person name="Zwiers L.-H."/>
            <person name="Turgeon B."/>
            <person name="Goodwin S."/>
            <person name="Spatafora J."/>
            <person name="Crous P."/>
            <person name="Grigoriev I."/>
        </authorList>
    </citation>
    <scope>NUCLEOTIDE SEQUENCE</scope>
    <source>
        <strain evidence="1">CBS 175.79</strain>
    </source>
</reference>
<organism evidence="1 2">
    <name type="scientific">Aaosphaeria arxii CBS 175.79</name>
    <dbReference type="NCBI Taxonomy" id="1450172"/>
    <lineage>
        <taxon>Eukaryota</taxon>
        <taxon>Fungi</taxon>
        <taxon>Dikarya</taxon>
        <taxon>Ascomycota</taxon>
        <taxon>Pezizomycotina</taxon>
        <taxon>Dothideomycetes</taxon>
        <taxon>Pleosporomycetidae</taxon>
        <taxon>Pleosporales</taxon>
        <taxon>Pleosporales incertae sedis</taxon>
        <taxon>Aaosphaeria</taxon>
    </lineage>
</organism>
<gene>
    <name evidence="1" type="ORF">BU24DRAFT_468322</name>
</gene>
<dbReference type="GeneID" id="54289911"/>
<dbReference type="RefSeq" id="XP_033377242.1">
    <property type="nucleotide sequence ID" value="XM_033532514.1"/>
</dbReference>
<keyword evidence="2" id="KW-1185">Reference proteome</keyword>
<accession>A0A6A5X7J2</accession>
<dbReference type="OrthoDB" id="3712212at2759"/>
<evidence type="ECO:0000313" key="1">
    <source>
        <dbReference type="EMBL" id="KAF2008903.1"/>
    </source>
</evidence>
<dbReference type="AlphaFoldDB" id="A0A6A5X7J2"/>
<sequence>MDHANKVMACRFGWSAGPEQVNPESLSTSEVSRTSSTNDFRARRFAPCRGRLYHQLSCSHRIRTDLVEDCGTNCLDPLANAPGLPFYCHECVENEAGEIWKQRESQHNASYPEVGEMTKEQYEQWYSEHRQLEVQFTNDHKIYESNLRSTTRPSNVCSALEMSREDADFASEIDSLSLAMSAKDLSVGPAQTRAQRISLPNDASEQLHWQLNSLALDRGSCGIEYSANQSPTQLPHIVADDEDLWQRPRK</sequence>
<proteinExistence type="predicted"/>
<name>A0A6A5X7J2_9PLEO</name>
<dbReference type="Proteomes" id="UP000799778">
    <property type="component" value="Unassembled WGS sequence"/>
</dbReference>
<dbReference type="EMBL" id="ML978080">
    <property type="protein sequence ID" value="KAF2008903.1"/>
    <property type="molecule type" value="Genomic_DNA"/>
</dbReference>
<protein>
    <submittedName>
        <fullName evidence="1">Uncharacterized protein</fullName>
    </submittedName>
</protein>
<evidence type="ECO:0000313" key="2">
    <source>
        <dbReference type="Proteomes" id="UP000799778"/>
    </source>
</evidence>